<dbReference type="RefSeq" id="WP_130345098.1">
    <property type="nucleotide sequence ID" value="NZ_SGWQ01000005.1"/>
</dbReference>
<dbReference type="OrthoDB" id="1821427at2"/>
<protein>
    <submittedName>
        <fullName evidence="1">Uncharacterized protein</fullName>
    </submittedName>
</protein>
<keyword evidence="2" id="KW-1185">Reference proteome</keyword>
<evidence type="ECO:0000313" key="2">
    <source>
        <dbReference type="Proteomes" id="UP000294257"/>
    </source>
</evidence>
<organism evidence="1 2">
    <name type="scientific">Herbihabitans rhizosphaerae</name>
    <dbReference type="NCBI Taxonomy" id="1872711"/>
    <lineage>
        <taxon>Bacteria</taxon>
        <taxon>Bacillati</taxon>
        <taxon>Actinomycetota</taxon>
        <taxon>Actinomycetes</taxon>
        <taxon>Pseudonocardiales</taxon>
        <taxon>Pseudonocardiaceae</taxon>
        <taxon>Herbihabitans</taxon>
    </lineage>
</organism>
<dbReference type="EMBL" id="SGWQ01000005">
    <property type="protein sequence ID" value="RZS37625.1"/>
    <property type="molecule type" value="Genomic_DNA"/>
</dbReference>
<reference evidence="1 2" key="1">
    <citation type="submission" date="2019-02" db="EMBL/GenBank/DDBJ databases">
        <title>Genomic Encyclopedia of Type Strains, Phase IV (KMG-IV): sequencing the most valuable type-strain genomes for metagenomic binning, comparative biology and taxonomic classification.</title>
        <authorList>
            <person name="Goeker M."/>
        </authorList>
    </citation>
    <scope>NUCLEOTIDE SEQUENCE [LARGE SCALE GENOMIC DNA]</scope>
    <source>
        <strain evidence="1 2">DSM 101727</strain>
    </source>
</reference>
<comment type="caution">
    <text evidence="1">The sequence shown here is derived from an EMBL/GenBank/DDBJ whole genome shotgun (WGS) entry which is preliminary data.</text>
</comment>
<evidence type="ECO:0000313" key="1">
    <source>
        <dbReference type="EMBL" id="RZS37625.1"/>
    </source>
</evidence>
<sequence>MKITCRCGAVIPDNTDYLPWKADVIPSQDLSDFFDAEDRVDGLVDNSTTAYQCESCGRLYLEDQSRRTMHCFVPEDADTPYDVLRSVHGEAWRGLVHGIWRQDGGYLSWSAGVESSFEEYTSWEALHRAYDDVFARLRQRDLVRNALLRRDGEDVHTWPAITR</sequence>
<proteinExistence type="predicted"/>
<accession>A0A4Q7KM60</accession>
<name>A0A4Q7KM60_9PSEU</name>
<gene>
    <name evidence="1" type="ORF">EV193_105183</name>
</gene>
<dbReference type="Proteomes" id="UP000294257">
    <property type="component" value="Unassembled WGS sequence"/>
</dbReference>
<dbReference type="AlphaFoldDB" id="A0A4Q7KM60"/>